<comment type="caution">
    <text evidence="1">The sequence shown here is derived from an EMBL/GenBank/DDBJ whole genome shotgun (WGS) entry which is preliminary data.</text>
</comment>
<proteinExistence type="predicted"/>
<name>A0ACC0NZF1_RHOML</name>
<keyword evidence="2" id="KW-1185">Reference proteome</keyword>
<protein>
    <submittedName>
        <fullName evidence="1">Uncharacterized protein</fullName>
    </submittedName>
</protein>
<gene>
    <name evidence="1" type="ORF">RHMOL_Rhmol04G0123200</name>
</gene>
<accession>A0ACC0NZF1</accession>
<organism evidence="1 2">
    <name type="scientific">Rhododendron molle</name>
    <name type="common">Chinese azalea</name>
    <name type="synonym">Azalea mollis</name>
    <dbReference type="NCBI Taxonomy" id="49168"/>
    <lineage>
        <taxon>Eukaryota</taxon>
        <taxon>Viridiplantae</taxon>
        <taxon>Streptophyta</taxon>
        <taxon>Embryophyta</taxon>
        <taxon>Tracheophyta</taxon>
        <taxon>Spermatophyta</taxon>
        <taxon>Magnoliopsida</taxon>
        <taxon>eudicotyledons</taxon>
        <taxon>Gunneridae</taxon>
        <taxon>Pentapetalae</taxon>
        <taxon>asterids</taxon>
        <taxon>Ericales</taxon>
        <taxon>Ericaceae</taxon>
        <taxon>Ericoideae</taxon>
        <taxon>Rhodoreae</taxon>
        <taxon>Rhododendron</taxon>
    </lineage>
</organism>
<sequence>MRLEGNLFKDLVGSAYYVAPEVLRRSYGVEVDIWSAGVILYILLSGVPPFWGDHPWIREDGDASDKPIDIVVLSRMKQLCAMNKLKKVALKVIAENLSEEEIVGLKEMFKSIDTDNSGTITFEELKAGLPKLGTKLSESEVRQLMVATMVWNGRMKNILVKDAMRTRLNYTQTKLKLIVTVNFKLRNLMKATCMPSNYNLHEWGQSNLMDTSPRAGSSSSQSFSSRSLHPSSQFLSRFNFILGNVSFRLSRATSLGSSRQDLDYEDFGSRNLESHPTATGFSESLQCD</sequence>
<dbReference type="Proteomes" id="UP001062846">
    <property type="component" value="Chromosome 4"/>
</dbReference>
<evidence type="ECO:0000313" key="1">
    <source>
        <dbReference type="EMBL" id="KAI8558772.1"/>
    </source>
</evidence>
<reference evidence="1" key="1">
    <citation type="submission" date="2022-02" db="EMBL/GenBank/DDBJ databases">
        <title>Plant Genome Project.</title>
        <authorList>
            <person name="Zhang R.-G."/>
        </authorList>
    </citation>
    <scope>NUCLEOTIDE SEQUENCE</scope>
    <source>
        <strain evidence="1">AT1</strain>
    </source>
</reference>
<dbReference type="EMBL" id="CM046391">
    <property type="protein sequence ID" value="KAI8558772.1"/>
    <property type="molecule type" value="Genomic_DNA"/>
</dbReference>
<evidence type="ECO:0000313" key="2">
    <source>
        <dbReference type="Proteomes" id="UP001062846"/>
    </source>
</evidence>